<dbReference type="Gene3D" id="1.10.10.10">
    <property type="entry name" value="Winged helix-like DNA-binding domain superfamily/Winged helix DNA-binding domain"/>
    <property type="match status" value="1"/>
</dbReference>
<dbReference type="Pfam" id="PF13404">
    <property type="entry name" value="HTH_AsnC-type"/>
    <property type="match status" value="1"/>
</dbReference>
<evidence type="ECO:0000313" key="2">
    <source>
        <dbReference type="EMBL" id="MEJ8823633.1"/>
    </source>
</evidence>
<reference evidence="2 3" key="1">
    <citation type="submission" date="2024-03" db="EMBL/GenBank/DDBJ databases">
        <title>Novel species of the genus Variovorax.</title>
        <authorList>
            <person name="Liu Q."/>
            <person name="Xin Y.-H."/>
        </authorList>
    </citation>
    <scope>NUCLEOTIDE SEQUENCE [LARGE SCALE GENOMIC DNA]</scope>
    <source>
        <strain evidence="2 3">KACC 18501</strain>
    </source>
</reference>
<proteinExistence type="predicted"/>
<dbReference type="EMBL" id="JBBKZV010000009">
    <property type="protein sequence ID" value="MEJ8823633.1"/>
    <property type="molecule type" value="Genomic_DNA"/>
</dbReference>
<dbReference type="Proteomes" id="UP001363010">
    <property type="component" value="Unassembled WGS sequence"/>
</dbReference>
<dbReference type="InterPro" id="IPR036388">
    <property type="entry name" value="WH-like_DNA-bd_sf"/>
</dbReference>
<feature type="domain" description="HTH asnC-type" evidence="1">
    <location>
        <begin position="8"/>
        <end position="33"/>
    </location>
</feature>
<evidence type="ECO:0000259" key="1">
    <source>
        <dbReference type="Pfam" id="PF13404"/>
    </source>
</evidence>
<name>A0ABU8W189_9BURK</name>
<comment type="caution">
    <text evidence="2">The sequence shown here is derived from an EMBL/GenBank/DDBJ whole genome shotgun (WGS) entry which is preliminary data.</text>
</comment>
<sequence length="71" mass="8267">MRSKTPDLDRTDRKILDILQRDGRISIAEPLGRLLCVDPTTQVIRGRQDVPKRPRWALVPWHRMLASHARS</sequence>
<gene>
    <name evidence="2" type="ORF">WKW80_16585</name>
</gene>
<protein>
    <submittedName>
        <fullName evidence="2">AsnC family transcriptional regulator</fullName>
    </submittedName>
</protein>
<keyword evidence="3" id="KW-1185">Reference proteome</keyword>
<dbReference type="RefSeq" id="WP_340364807.1">
    <property type="nucleotide sequence ID" value="NZ_JBBKZV010000009.1"/>
</dbReference>
<dbReference type="InterPro" id="IPR000485">
    <property type="entry name" value="AsnC-type_HTH_dom"/>
</dbReference>
<organism evidence="2 3">
    <name type="scientific">Variovorax humicola</name>
    <dbReference type="NCBI Taxonomy" id="1769758"/>
    <lineage>
        <taxon>Bacteria</taxon>
        <taxon>Pseudomonadati</taxon>
        <taxon>Pseudomonadota</taxon>
        <taxon>Betaproteobacteria</taxon>
        <taxon>Burkholderiales</taxon>
        <taxon>Comamonadaceae</taxon>
        <taxon>Variovorax</taxon>
    </lineage>
</organism>
<accession>A0ABU8W189</accession>
<evidence type="ECO:0000313" key="3">
    <source>
        <dbReference type="Proteomes" id="UP001363010"/>
    </source>
</evidence>